<dbReference type="RefSeq" id="WP_106131947.1">
    <property type="nucleotide sequence ID" value="NZ_PVTR01000001.1"/>
</dbReference>
<evidence type="ECO:0000256" key="2">
    <source>
        <dbReference type="SAM" id="Phobius"/>
    </source>
</evidence>
<dbReference type="EMBL" id="PVTR01000001">
    <property type="protein sequence ID" value="PRY90722.1"/>
    <property type="molecule type" value="Genomic_DNA"/>
</dbReference>
<dbReference type="Proteomes" id="UP000238157">
    <property type="component" value="Unassembled WGS sequence"/>
</dbReference>
<keyword evidence="2" id="KW-1133">Transmembrane helix</keyword>
<evidence type="ECO:0000313" key="4">
    <source>
        <dbReference type="Proteomes" id="UP000238157"/>
    </source>
</evidence>
<keyword evidence="1" id="KW-0175">Coiled coil</keyword>
<evidence type="ECO:0000256" key="1">
    <source>
        <dbReference type="SAM" id="Coils"/>
    </source>
</evidence>
<keyword evidence="2" id="KW-0812">Transmembrane</keyword>
<gene>
    <name evidence="3" type="ORF">CLW00_101387</name>
</gene>
<proteinExistence type="predicted"/>
<evidence type="ECO:0000313" key="3">
    <source>
        <dbReference type="EMBL" id="PRY90722.1"/>
    </source>
</evidence>
<feature type="transmembrane region" description="Helical" evidence="2">
    <location>
        <begin position="6"/>
        <end position="21"/>
    </location>
</feature>
<keyword evidence="2" id="KW-0472">Membrane</keyword>
<sequence>MYTIFPFVLTIVIFIIFLVYYRNQKGKLFFLEENVKRLKMEKKVKEMEISDSLSMIDKLEEDLFESRKIQLDLMGKNNFLADENEALRKVVSELKKIKEEKSDDVIVEYIFKK</sequence>
<protein>
    <submittedName>
        <fullName evidence="3">Uncharacterized protein</fullName>
    </submittedName>
</protein>
<comment type="caution">
    <text evidence="3">The sequence shown here is derived from an EMBL/GenBank/DDBJ whole genome shotgun (WGS) entry which is preliminary data.</text>
</comment>
<keyword evidence="4" id="KW-1185">Reference proteome</keyword>
<dbReference type="AlphaFoldDB" id="A0A2T0WVK1"/>
<name>A0A2T0WVK1_9BACT</name>
<accession>A0A2T0WVK1</accession>
<reference evidence="3 4" key="1">
    <citation type="submission" date="2018-03" db="EMBL/GenBank/DDBJ databases">
        <title>Genomic Encyclopedia of Archaeal and Bacterial Type Strains, Phase II (KMG-II): from individual species to whole genera.</title>
        <authorList>
            <person name="Goeker M."/>
        </authorList>
    </citation>
    <scope>NUCLEOTIDE SEQUENCE [LARGE SCALE GENOMIC DNA]</scope>
    <source>
        <strain evidence="3 4">DSM 27929</strain>
    </source>
</reference>
<feature type="coiled-coil region" evidence="1">
    <location>
        <begin position="21"/>
        <end position="48"/>
    </location>
</feature>
<organism evidence="3 4">
    <name type="scientific">Mongoliibacter ruber</name>
    <dbReference type="NCBI Taxonomy" id="1750599"/>
    <lineage>
        <taxon>Bacteria</taxon>
        <taxon>Pseudomonadati</taxon>
        <taxon>Bacteroidota</taxon>
        <taxon>Cytophagia</taxon>
        <taxon>Cytophagales</taxon>
        <taxon>Cyclobacteriaceae</taxon>
        <taxon>Mongoliibacter</taxon>
    </lineage>
</organism>